<feature type="region of interest" description="Disordered" evidence="1">
    <location>
        <begin position="240"/>
        <end position="265"/>
    </location>
</feature>
<protein>
    <submittedName>
        <fullName evidence="2">Uncharacterized protein</fullName>
    </submittedName>
</protein>
<evidence type="ECO:0000313" key="3">
    <source>
        <dbReference type="Proteomes" id="UP001215598"/>
    </source>
</evidence>
<keyword evidence="3" id="KW-1185">Reference proteome</keyword>
<feature type="region of interest" description="Disordered" evidence="1">
    <location>
        <begin position="291"/>
        <end position="314"/>
    </location>
</feature>
<name>A0AAD7IC22_9AGAR</name>
<accession>A0AAD7IC22</accession>
<sequence length="314" mass="34289">MVGASGVKAAAAVCDIYRPRLGVVGLTARSMWREIGGCEACLSLTTELDGRGPGRYKARALRSKVTEARKWPCGWTFAFLKTADKKCSRSRGGGALSNPGASGHGGFINAARREQAGRYKNAAVGKCRQEFLGVTVAEAGDDGGTPEQTAHARTQLLSVRRTEAQSHMTRTWTLSVFVCTPARSPAKHRHAIYADATYTSPSRGVDPPPHRHIMMPQTPRHPRATLVRTAHDAILVSIPPSAPQLGQRRRRTRRHDPDIVLVPPYTPYPASSSTAPAHETTWLLVLPAPLPTKEECRREDPNVREHEKMEDGEA</sequence>
<dbReference type="Proteomes" id="UP001215598">
    <property type="component" value="Unassembled WGS sequence"/>
</dbReference>
<dbReference type="EMBL" id="JARKIB010000111">
    <property type="protein sequence ID" value="KAJ7738640.1"/>
    <property type="molecule type" value="Genomic_DNA"/>
</dbReference>
<comment type="caution">
    <text evidence="2">The sequence shown here is derived from an EMBL/GenBank/DDBJ whole genome shotgun (WGS) entry which is preliminary data.</text>
</comment>
<feature type="compositionally biased region" description="Basic and acidic residues" evidence="1">
    <location>
        <begin position="292"/>
        <end position="314"/>
    </location>
</feature>
<organism evidence="2 3">
    <name type="scientific">Mycena metata</name>
    <dbReference type="NCBI Taxonomy" id="1033252"/>
    <lineage>
        <taxon>Eukaryota</taxon>
        <taxon>Fungi</taxon>
        <taxon>Dikarya</taxon>
        <taxon>Basidiomycota</taxon>
        <taxon>Agaricomycotina</taxon>
        <taxon>Agaricomycetes</taxon>
        <taxon>Agaricomycetidae</taxon>
        <taxon>Agaricales</taxon>
        <taxon>Marasmiineae</taxon>
        <taxon>Mycenaceae</taxon>
        <taxon>Mycena</taxon>
    </lineage>
</organism>
<proteinExistence type="predicted"/>
<reference evidence="2" key="1">
    <citation type="submission" date="2023-03" db="EMBL/GenBank/DDBJ databases">
        <title>Massive genome expansion in bonnet fungi (Mycena s.s.) driven by repeated elements and novel gene families across ecological guilds.</title>
        <authorList>
            <consortium name="Lawrence Berkeley National Laboratory"/>
            <person name="Harder C.B."/>
            <person name="Miyauchi S."/>
            <person name="Viragh M."/>
            <person name="Kuo A."/>
            <person name="Thoen E."/>
            <person name="Andreopoulos B."/>
            <person name="Lu D."/>
            <person name="Skrede I."/>
            <person name="Drula E."/>
            <person name="Henrissat B."/>
            <person name="Morin E."/>
            <person name="Kohler A."/>
            <person name="Barry K."/>
            <person name="LaButti K."/>
            <person name="Morin E."/>
            <person name="Salamov A."/>
            <person name="Lipzen A."/>
            <person name="Mereny Z."/>
            <person name="Hegedus B."/>
            <person name="Baldrian P."/>
            <person name="Stursova M."/>
            <person name="Weitz H."/>
            <person name="Taylor A."/>
            <person name="Grigoriev I.V."/>
            <person name="Nagy L.G."/>
            <person name="Martin F."/>
            <person name="Kauserud H."/>
        </authorList>
    </citation>
    <scope>NUCLEOTIDE SEQUENCE</scope>
    <source>
        <strain evidence="2">CBHHK182m</strain>
    </source>
</reference>
<evidence type="ECO:0000313" key="2">
    <source>
        <dbReference type="EMBL" id="KAJ7738640.1"/>
    </source>
</evidence>
<gene>
    <name evidence="2" type="ORF">B0H16DRAFT_1465741</name>
</gene>
<dbReference type="AlphaFoldDB" id="A0AAD7IC22"/>
<evidence type="ECO:0000256" key="1">
    <source>
        <dbReference type="SAM" id="MobiDB-lite"/>
    </source>
</evidence>